<evidence type="ECO:0000256" key="8">
    <source>
        <dbReference type="SAM" id="Phobius"/>
    </source>
</evidence>
<dbReference type="OrthoDB" id="3990054at2759"/>
<keyword evidence="2 8" id="KW-0812">Transmembrane</keyword>
<accession>A0A6G1KWY8</accession>
<evidence type="ECO:0000256" key="3">
    <source>
        <dbReference type="ARBA" id="ARBA00022824"/>
    </source>
</evidence>
<feature type="transmembrane region" description="Helical" evidence="8">
    <location>
        <begin position="280"/>
        <end position="305"/>
    </location>
</feature>
<reference evidence="9" key="1">
    <citation type="journal article" date="2020" name="Stud. Mycol.">
        <title>101 Dothideomycetes genomes: a test case for predicting lifestyles and emergence of pathogens.</title>
        <authorList>
            <person name="Haridas S."/>
            <person name="Albert R."/>
            <person name="Binder M."/>
            <person name="Bloem J."/>
            <person name="Labutti K."/>
            <person name="Salamov A."/>
            <person name="Andreopoulos B."/>
            <person name="Baker S."/>
            <person name="Barry K."/>
            <person name="Bills G."/>
            <person name="Bluhm B."/>
            <person name="Cannon C."/>
            <person name="Castanera R."/>
            <person name="Culley D."/>
            <person name="Daum C."/>
            <person name="Ezra D."/>
            <person name="Gonzalez J."/>
            <person name="Henrissat B."/>
            <person name="Kuo A."/>
            <person name="Liang C."/>
            <person name="Lipzen A."/>
            <person name="Lutzoni F."/>
            <person name="Magnuson J."/>
            <person name="Mondo S."/>
            <person name="Nolan M."/>
            <person name="Ohm R."/>
            <person name="Pangilinan J."/>
            <person name="Park H.-J."/>
            <person name="Ramirez L."/>
            <person name="Alfaro M."/>
            <person name="Sun H."/>
            <person name="Tritt A."/>
            <person name="Yoshinaga Y."/>
            <person name="Zwiers L.-H."/>
            <person name="Turgeon B."/>
            <person name="Goodwin S."/>
            <person name="Spatafora J."/>
            <person name="Crous P."/>
            <person name="Grigoriev I."/>
        </authorList>
    </citation>
    <scope>NUCLEOTIDE SEQUENCE</scope>
    <source>
        <strain evidence="9">CBS 116005</strain>
    </source>
</reference>
<evidence type="ECO:0000313" key="10">
    <source>
        <dbReference type="Proteomes" id="UP000799436"/>
    </source>
</evidence>
<organism evidence="9 10">
    <name type="scientific">Teratosphaeria nubilosa</name>
    <dbReference type="NCBI Taxonomy" id="161662"/>
    <lineage>
        <taxon>Eukaryota</taxon>
        <taxon>Fungi</taxon>
        <taxon>Dikarya</taxon>
        <taxon>Ascomycota</taxon>
        <taxon>Pezizomycotina</taxon>
        <taxon>Dothideomycetes</taxon>
        <taxon>Dothideomycetidae</taxon>
        <taxon>Mycosphaerellales</taxon>
        <taxon>Teratosphaeriaceae</taxon>
        <taxon>Teratosphaeria</taxon>
    </lineage>
</organism>
<evidence type="ECO:0000256" key="6">
    <source>
        <dbReference type="ARBA" id="ARBA00023136"/>
    </source>
</evidence>
<name>A0A6G1KWY8_9PEZI</name>
<sequence>MDAKFESEDEDPRTAGRLAVAQNLILQPFRLIFSRTAQKAYFTTFLLIATGFILFGLAVTAYTLFYFSYIPRIGFKRTIYLQFDNVYSATAATGTGLLANSAKAAHPYPYGTVSLAPDMVGAQQYDVAVELDLPRTPANSEAGNFMVEVSMFAPAEKRGTSTGHSIMDTVHAGLAPGSTNAPTMLASSRRSAILPYRSQLIDLAYKATELHWYLLGIRQESEKLRVAMFEKISFPSGWKHVPATMKVELQSEGTMQVYAAKAIFRARFRGLRWLMYNHRIISAVIFISGFWMTEMVFAGLAWFIVTMCLLSSPEDVKAEEVLEVVDRIKQEPDDSVPPTPKHSETERIFPTSYSQQPLRYSSPRIKQEDDEGSGVFLTQEGHAVTPAAEAEADDEDDDADFFLDSGVGTSMDSASMRQADSIRRRRGRLSLKEKS</sequence>
<evidence type="ECO:0000313" key="9">
    <source>
        <dbReference type="EMBL" id="KAF2764930.1"/>
    </source>
</evidence>
<evidence type="ECO:0000256" key="1">
    <source>
        <dbReference type="ARBA" id="ARBA00004477"/>
    </source>
</evidence>
<keyword evidence="5" id="KW-0443">Lipid metabolism</keyword>
<dbReference type="PANTHER" id="PTHR21212:SF0">
    <property type="entry name" value="SEIPIN"/>
    <property type="match status" value="1"/>
</dbReference>
<comment type="subcellular location">
    <subcellularLocation>
        <location evidence="1">Endoplasmic reticulum membrane</location>
        <topology evidence="1">Multi-pass membrane protein</topology>
    </subcellularLocation>
</comment>
<keyword evidence="10" id="KW-1185">Reference proteome</keyword>
<dbReference type="EMBL" id="ML995905">
    <property type="protein sequence ID" value="KAF2764930.1"/>
    <property type="molecule type" value="Genomic_DNA"/>
</dbReference>
<dbReference type="Proteomes" id="UP000799436">
    <property type="component" value="Unassembled WGS sequence"/>
</dbReference>
<dbReference type="GO" id="GO:0005789">
    <property type="term" value="C:endoplasmic reticulum membrane"/>
    <property type="evidence" value="ECO:0007669"/>
    <property type="project" value="UniProtKB-SubCell"/>
</dbReference>
<feature type="compositionally biased region" description="Acidic residues" evidence="7">
    <location>
        <begin position="390"/>
        <end position="401"/>
    </location>
</feature>
<feature type="transmembrane region" description="Helical" evidence="8">
    <location>
        <begin position="40"/>
        <end position="67"/>
    </location>
</feature>
<feature type="region of interest" description="Disordered" evidence="7">
    <location>
        <begin position="329"/>
        <end position="435"/>
    </location>
</feature>
<evidence type="ECO:0000256" key="2">
    <source>
        <dbReference type="ARBA" id="ARBA00022692"/>
    </source>
</evidence>
<keyword evidence="4 8" id="KW-1133">Transmembrane helix</keyword>
<evidence type="ECO:0000256" key="4">
    <source>
        <dbReference type="ARBA" id="ARBA00022989"/>
    </source>
</evidence>
<gene>
    <name evidence="9" type="ORF">EJ03DRAFT_331396</name>
</gene>
<dbReference type="PANTHER" id="PTHR21212">
    <property type="entry name" value="BERNARDINELLI-SEIP CONGENITAL LIPODYSTROPHY 2 HOMOLOG BSCL2 PROTEIN"/>
    <property type="match status" value="1"/>
</dbReference>
<evidence type="ECO:0000256" key="5">
    <source>
        <dbReference type="ARBA" id="ARBA00023098"/>
    </source>
</evidence>
<keyword evidence="6 8" id="KW-0472">Membrane</keyword>
<protein>
    <recommendedName>
        <fullName evidence="11">Adipose-regulatory protein</fullName>
    </recommendedName>
</protein>
<evidence type="ECO:0000256" key="7">
    <source>
        <dbReference type="SAM" id="MobiDB-lite"/>
    </source>
</evidence>
<proteinExistence type="predicted"/>
<evidence type="ECO:0008006" key="11">
    <source>
        <dbReference type="Google" id="ProtNLM"/>
    </source>
</evidence>
<keyword evidence="3" id="KW-0256">Endoplasmic reticulum</keyword>
<feature type="compositionally biased region" description="Polar residues" evidence="7">
    <location>
        <begin position="407"/>
        <end position="418"/>
    </location>
</feature>
<dbReference type="Pfam" id="PF06775">
    <property type="entry name" value="Seipin"/>
    <property type="match status" value="1"/>
</dbReference>
<dbReference type="CDD" id="cd23995">
    <property type="entry name" value="Seipin_BSCL2_like"/>
    <property type="match status" value="1"/>
</dbReference>
<dbReference type="GO" id="GO:0006629">
    <property type="term" value="P:lipid metabolic process"/>
    <property type="evidence" value="ECO:0007669"/>
    <property type="project" value="UniProtKB-KW"/>
</dbReference>
<dbReference type="GO" id="GO:0140042">
    <property type="term" value="P:lipid droplet formation"/>
    <property type="evidence" value="ECO:0007669"/>
    <property type="project" value="UniProtKB-ARBA"/>
</dbReference>
<dbReference type="AlphaFoldDB" id="A0A6G1KWY8"/>
<dbReference type="InterPro" id="IPR009617">
    <property type="entry name" value="Seipin"/>
</dbReference>